<dbReference type="Proteomes" id="UP000838160">
    <property type="component" value="Unassembled WGS sequence"/>
</dbReference>
<sequence>MQQQDPNALFTSIEEFDKEFAEQEVSLLNAQRRISDWGSKISRHNAHFSTAYTNLIMNKPEFESSLLSLQQKAEMKIDNEVEQVVKNQLAHYLSDATPLISGSIHKVVTSFDSAYRELPEDFPLYHQAKQLMGDYDQARGELESIVKRNNQSRKEYFQYCQNQWNQEQKRIEEREIKLKLERRAAEIAERKQKEVEAAAQAHRKSLVKKMMFTCAFIVAAMAFVKVQMG</sequence>
<keyword evidence="1" id="KW-0175">Coiled coil</keyword>
<dbReference type="RefSeq" id="WP_237483605.1">
    <property type="nucleotide sequence ID" value="NZ_CAKLCM010000002.1"/>
</dbReference>
<reference evidence="2" key="1">
    <citation type="submission" date="2021-12" db="EMBL/GenBank/DDBJ databases">
        <authorList>
            <person name="Rodrigo-Torres L."/>
            <person name="Arahal R. D."/>
            <person name="Lucena T."/>
        </authorList>
    </citation>
    <scope>NUCLEOTIDE SEQUENCE</scope>
    <source>
        <strain evidence="2">CECT 8226</strain>
    </source>
</reference>
<organism evidence="2 3">
    <name type="scientific">Vibrio hippocampi</name>
    <dbReference type="NCBI Taxonomy" id="654686"/>
    <lineage>
        <taxon>Bacteria</taxon>
        <taxon>Pseudomonadati</taxon>
        <taxon>Pseudomonadota</taxon>
        <taxon>Gammaproteobacteria</taxon>
        <taxon>Vibrionales</taxon>
        <taxon>Vibrionaceae</taxon>
        <taxon>Vibrio</taxon>
    </lineage>
</organism>
<gene>
    <name evidence="2" type="ORF">VHP8226_00564</name>
</gene>
<evidence type="ECO:0000313" key="3">
    <source>
        <dbReference type="Proteomes" id="UP000838160"/>
    </source>
</evidence>
<comment type="caution">
    <text evidence="2">The sequence shown here is derived from an EMBL/GenBank/DDBJ whole genome shotgun (WGS) entry which is preliminary data.</text>
</comment>
<proteinExistence type="predicted"/>
<dbReference type="EMBL" id="CAKLCM010000002">
    <property type="protein sequence ID" value="CAH0524889.1"/>
    <property type="molecule type" value="Genomic_DNA"/>
</dbReference>
<name>A0ABM8ZFH7_9VIBR</name>
<evidence type="ECO:0000256" key="1">
    <source>
        <dbReference type="SAM" id="Coils"/>
    </source>
</evidence>
<feature type="coiled-coil region" evidence="1">
    <location>
        <begin position="135"/>
        <end position="198"/>
    </location>
</feature>
<accession>A0ABM8ZFH7</accession>
<protein>
    <submittedName>
        <fullName evidence="2">Uncharacterized protein</fullName>
    </submittedName>
</protein>
<keyword evidence="3" id="KW-1185">Reference proteome</keyword>
<evidence type="ECO:0000313" key="2">
    <source>
        <dbReference type="EMBL" id="CAH0524889.1"/>
    </source>
</evidence>